<evidence type="ECO:0000256" key="9">
    <source>
        <dbReference type="PIRSR" id="PIRSR000089-1"/>
    </source>
</evidence>
<dbReference type="AlphaFoldDB" id="Q2LWR0"/>
<dbReference type="InterPro" id="IPR033947">
    <property type="entry name" value="ETF_alpha_N"/>
</dbReference>
<dbReference type="FunFam" id="3.40.50.1220:FF:000001">
    <property type="entry name" value="Electron transfer flavoprotein, alpha subunit"/>
    <property type="match status" value="1"/>
</dbReference>
<evidence type="ECO:0000256" key="7">
    <source>
        <dbReference type="ARBA" id="ARBA00068674"/>
    </source>
</evidence>
<comment type="function">
    <text evidence="6">The electron transfer flavoprotein serves as a specific electron acceptor for other dehydrogenases. It transfers the electrons to the main respiratory chain via ETF-ubiquinone oxidoreductase (ETF dehydrogenase).</text>
</comment>
<keyword evidence="4 9" id="KW-0274">FAD</keyword>
<feature type="binding site" evidence="9">
    <location>
        <begin position="252"/>
        <end position="256"/>
    </location>
    <ligand>
        <name>FAD</name>
        <dbReference type="ChEBI" id="CHEBI:57692"/>
    </ligand>
</feature>
<dbReference type="eggNOG" id="COG2025">
    <property type="taxonomic scope" value="Bacteria"/>
</dbReference>
<comment type="similarity">
    <text evidence="1">Belongs to the ETF alpha-subunit/FixB family.</text>
</comment>
<dbReference type="InParanoid" id="Q2LWR0"/>
<dbReference type="Gene3D" id="3.40.50.620">
    <property type="entry name" value="HUPs"/>
    <property type="match status" value="1"/>
</dbReference>
<evidence type="ECO:0000256" key="1">
    <source>
        <dbReference type="ARBA" id="ARBA00005817"/>
    </source>
</evidence>
<evidence type="ECO:0000313" key="12">
    <source>
        <dbReference type="Proteomes" id="UP000001933"/>
    </source>
</evidence>
<evidence type="ECO:0000256" key="3">
    <source>
        <dbReference type="ARBA" id="ARBA00022630"/>
    </source>
</evidence>
<dbReference type="STRING" id="56780.SYN_02637"/>
<dbReference type="RefSeq" id="WP_011418541.1">
    <property type="nucleotide sequence ID" value="NC_007759.1"/>
</dbReference>
<reference evidence="11 12" key="1">
    <citation type="journal article" date="2007" name="Proc. Natl. Acad. Sci. U.S.A.">
        <title>The genome of Syntrophus aciditrophicus: life at the thermodynamic limit of microbial growth.</title>
        <authorList>
            <person name="McInerney M.J."/>
            <person name="Rohlin L."/>
            <person name="Mouttaki H."/>
            <person name="Kim U."/>
            <person name="Krupp R.S."/>
            <person name="Rios-Hernandez L."/>
            <person name="Sieber J."/>
            <person name="Struchtemeyer C.G."/>
            <person name="Bhattacharyya A."/>
            <person name="Campbell J.W."/>
            <person name="Gunsalus R.P."/>
        </authorList>
    </citation>
    <scope>NUCLEOTIDE SEQUENCE [LARGE SCALE GENOMIC DNA]</scope>
    <source>
        <strain evidence="11 12">SB</strain>
    </source>
</reference>
<keyword evidence="5" id="KW-0249">Electron transport</keyword>
<dbReference type="PROSITE" id="PS00696">
    <property type="entry name" value="ETF_ALPHA"/>
    <property type="match status" value="1"/>
</dbReference>
<dbReference type="GO" id="GO:0009055">
    <property type="term" value="F:electron transfer activity"/>
    <property type="evidence" value="ECO:0007669"/>
    <property type="project" value="InterPro"/>
</dbReference>
<dbReference type="InterPro" id="IPR018206">
    <property type="entry name" value="ETF_asu_C_CS"/>
</dbReference>
<evidence type="ECO:0000256" key="4">
    <source>
        <dbReference type="ARBA" id="ARBA00022827"/>
    </source>
</evidence>
<comment type="cofactor">
    <cofactor evidence="9">
        <name>FAD</name>
        <dbReference type="ChEBI" id="CHEBI:57692"/>
    </cofactor>
    <text evidence="9">Binds 1 FAD per dimer.</text>
</comment>
<dbReference type="PIRSF" id="PIRSF000089">
    <property type="entry name" value="Electra_flavoP_a"/>
    <property type="match status" value="1"/>
</dbReference>
<dbReference type="InterPro" id="IPR014730">
    <property type="entry name" value="ETF_a/b_N"/>
</dbReference>
<dbReference type="Pfam" id="PF01012">
    <property type="entry name" value="ETF"/>
    <property type="match status" value="1"/>
</dbReference>
<feature type="binding site" evidence="9">
    <location>
        <begin position="269"/>
        <end position="276"/>
    </location>
    <ligand>
        <name>FAD</name>
        <dbReference type="ChEBI" id="CHEBI:57692"/>
    </ligand>
</feature>
<evidence type="ECO:0000256" key="2">
    <source>
        <dbReference type="ARBA" id="ARBA00022448"/>
    </source>
</evidence>
<dbReference type="HOGENOM" id="CLU_034178_1_1_7"/>
<evidence type="ECO:0000259" key="10">
    <source>
        <dbReference type="SMART" id="SM00893"/>
    </source>
</evidence>
<dbReference type="GO" id="GO:0050660">
    <property type="term" value="F:flavin adenine dinucleotide binding"/>
    <property type="evidence" value="ECO:0007669"/>
    <property type="project" value="InterPro"/>
</dbReference>
<dbReference type="Pfam" id="PF00766">
    <property type="entry name" value="ETF_alpha"/>
    <property type="match status" value="1"/>
</dbReference>
<dbReference type="InterPro" id="IPR001308">
    <property type="entry name" value="ETF_a/FixB"/>
</dbReference>
<accession>Q2LWR0</accession>
<keyword evidence="3" id="KW-0285">Flavoprotein</keyword>
<gene>
    <name evidence="11" type="ORF">SYN_02637</name>
</gene>
<evidence type="ECO:0000256" key="6">
    <source>
        <dbReference type="ARBA" id="ARBA00025649"/>
    </source>
</evidence>
<dbReference type="EMBL" id="CP000252">
    <property type="protein sequence ID" value="ABC78522.1"/>
    <property type="molecule type" value="Genomic_DNA"/>
</dbReference>
<proteinExistence type="inferred from homology"/>
<dbReference type="OrthoDB" id="9770286at2"/>
<dbReference type="Proteomes" id="UP000001933">
    <property type="component" value="Chromosome"/>
</dbReference>
<dbReference type="CDD" id="cd01715">
    <property type="entry name" value="ETF_alpha"/>
    <property type="match status" value="1"/>
</dbReference>
<dbReference type="InterPro" id="IPR014729">
    <property type="entry name" value="Rossmann-like_a/b/a_fold"/>
</dbReference>
<dbReference type="FunCoup" id="Q2LWR0">
    <property type="interactions" value="371"/>
</dbReference>
<protein>
    <recommendedName>
        <fullName evidence="7">Electron transfer flavoprotein subunit alpha</fullName>
    </recommendedName>
    <alternativeName>
        <fullName evidence="8">Electron transfer flavoprotein large subunit</fullName>
    </alternativeName>
</protein>
<dbReference type="InterPro" id="IPR029035">
    <property type="entry name" value="DHS-like_NAD/FAD-binding_dom"/>
</dbReference>
<dbReference type="GO" id="GO:0033539">
    <property type="term" value="P:fatty acid beta-oxidation using acyl-CoA dehydrogenase"/>
    <property type="evidence" value="ECO:0007669"/>
    <property type="project" value="TreeGrafter"/>
</dbReference>
<feature type="binding site" evidence="9">
    <location>
        <begin position="238"/>
        <end position="239"/>
    </location>
    <ligand>
        <name>FAD</name>
        <dbReference type="ChEBI" id="CHEBI:57692"/>
    </ligand>
</feature>
<feature type="domain" description="Electron transfer flavoprotein alpha/beta-subunit N-terminal" evidence="10">
    <location>
        <begin position="5"/>
        <end position="189"/>
    </location>
</feature>
<dbReference type="PANTHER" id="PTHR43153">
    <property type="entry name" value="ELECTRON TRANSFER FLAVOPROTEIN ALPHA"/>
    <property type="match status" value="1"/>
</dbReference>
<dbReference type="SMR" id="Q2LWR0"/>
<evidence type="ECO:0000313" key="11">
    <source>
        <dbReference type="EMBL" id="ABC78522.1"/>
    </source>
</evidence>
<dbReference type="SUPFAM" id="SSF52467">
    <property type="entry name" value="DHS-like NAD/FAD-binding domain"/>
    <property type="match status" value="1"/>
</dbReference>
<feature type="binding site" evidence="9">
    <location>
        <position position="290"/>
    </location>
    <ligand>
        <name>FAD</name>
        <dbReference type="ChEBI" id="CHEBI:57692"/>
    </ligand>
</feature>
<keyword evidence="2" id="KW-0813">Transport</keyword>
<dbReference type="KEGG" id="sat:SYN_02637"/>
<dbReference type="Gene3D" id="3.40.50.1220">
    <property type="entry name" value="TPP-binding domain"/>
    <property type="match status" value="1"/>
</dbReference>
<organism evidence="11 12">
    <name type="scientific">Syntrophus aciditrophicus (strain SB)</name>
    <dbReference type="NCBI Taxonomy" id="56780"/>
    <lineage>
        <taxon>Bacteria</taxon>
        <taxon>Pseudomonadati</taxon>
        <taxon>Thermodesulfobacteriota</taxon>
        <taxon>Syntrophia</taxon>
        <taxon>Syntrophales</taxon>
        <taxon>Syntrophaceae</taxon>
        <taxon>Syntrophus</taxon>
    </lineage>
</organism>
<dbReference type="PANTHER" id="PTHR43153:SF1">
    <property type="entry name" value="ELECTRON TRANSFER FLAVOPROTEIN SUBUNIT ALPHA, MITOCHONDRIAL"/>
    <property type="match status" value="1"/>
</dbReference>
<evidence type="ECO:0000256" key="8">
    <source>
        <dbReference type="ARBA" id="ARBA00079299"/>
    </source>
</evidence>
<name>Q2LWR0_SYNAS</name>
<feature type="binding site" evidence="9">
    <location>
        <position position="213"/>
    </location>
    <ligand>
        <name>FAD</name>
        <dbReference type="ChEBI" id="CHEBI:57692"/>
    </ligand>
</feature>
<keyword evidence="12" id="KW-1185">Reference proteome</keyword>
<sequence>MAKGVWIVAEQRDGAFRKISFELASTARKLADELGEEVGAVLLGSGVEGIAGELGKYGVDKVFVADDAALEPYTTDAHAAAVAKIVKENDPSILLFGASAQGKDLSARVAGKLATGLATDCTEVKIDGGKLVAVRPMYAGKCYGEVVFSAFPQMASLRPNVFPAVENAKAGAVTKFDAGLDASQLKTKVVEVQKDASGKIDLTEAMVIVSGGRGMGGAEGYACLEELANVLGATVGASRAAVDSGWRPQADQVGQTGKVVSPNLYVACGISGAIQHLAGMSSSKFIVAVNKDEEAPIFAKADYGIVDDLFKVIPELAKECKKLVG</sequence>
<dbReference type="InterPro" id="IPR014731">
    <property type="entry name" value="ETF_asu_C"/>
</dbReference>
<dbReference type="SUPFAM" id="SSF52402">
    <property type="entry name" value="Adenine nucleotide alpha hydrolases-like"/>
    <property type="match status" value="1"/>
</dbReference>
<dbReference type="SMART" id="SM00893">
    <property type="entry name" value="ETF"/>
    <property type="match status" value="1"/>
</dbReference>
<evidence type="ECO:0000256" key="5">
    <source>
        <dbReference type="ARBA" id="ARBA00022982"/>
    </source>
</evidence>